<gene>
    <name evidence="1" type="ORF">JOC95_002312</name>
</gene>
<dbReference type="PANTHER" id="PTHR32432:SF3">
    <property type="entry name" value="ETHANOLAMINE UTILIZATION PROTEIN EUTJ"/>
    <property type="match status" value="1"/>
</dbReference>
<keyword evidence="2" id="KW-1185">Reference proteome</keyword>
<dbReference type="Gene3D" id="3.30.420.40">
    <property type="match status" value="2"/>
</dbReference>
<proteinExistence type="predicted"/>
<organism evidence="1 2">
    <name type="scientific">Sutcliffiella tianshenii</name>
    <dbReference type="NCBI Taxonomy" id="1463404"/>
    <lineage>
        <taxon>Bacteria</taxon>
        <taxon>Bacillati</taxon>
        <taxon>Bacillota</taxon>
        <taxon>Bacilli</taxon>
        <taxon>Bacillales</taxon>
        <taxon>Bacillaceae</taxon>
        <taxon>Sutcliffiella</taxon>
    </lineage>
</organism>
<accession>A0ABS2P0I1</accession>
<dbReference type="InterPro" id="IPR050696">
    <property type="entry name" value="FtsA/MreB"/>
</dbReference>
<sequence>MEFSFLQPKHNNFINITFRDHVIRMVELKSLNPLTVKRTRERFLPPNIVRDGKIVDENIFRLIFEECVEEWGLKRKHVRFVVPDQFVVTRKLSIPSNVMDDEIIGHLYLELGSTIHLPFEDPVFDVHVLQRSEKTDLVLFASPEEMVTQVSSIFEENKMKPTVADVSSLCLYRLYYEFGQRNENDHLLIIHFDISCITLSIFMKHAPVFVRTIAIPADIKTWEVSETNTRMEWAGDIIQFNVFLEDFIKEVERIMNFFRYSLNQGTDEVKRVLLHGDHPNFPLVLAKLRERITVPVDTYEQEVYTQDQEVVDPKFYFPLGLALKEV</sequence>
<dbReference type="InterPro" id="IPR005883">
    <property type="entry name" value="PilM"/>
</dbReference>
<protein>
    <submittedName>
        <fullName evidence="1">Type IV pilus assembly protein PilM</fullName>
    </submittedName>
</protein>
<evidence type="ECO:0000313" key="1">
    <source>
        <dbReference type="EMBL" id="MBM7620459.1"/>
    </source>
</evidence>
<evidence type="ECO:0000313" key="2">
    <source>
        <dbReference type="Proteomes" id="UP000737402"/>
    </source>
</evidence>
<name>A0ABS2P0I1_9BACI</name>
<comment type="caution">
    <text evidence="1">The sequence shown here is derived from an EMBL/GenBank/DDBJ whole genome shotgun (WGS) entry which is preliminary data.</text>
</comment>
<dbReference type="PANTHER" id="PTHR32432">
    <property type="entry name" value="CELL DIVISION PROTEIN FTSA-RELATED"/>
    <property type="match status" value="1"/>
</dbReference>
<dbReference type="Proteomes" id="UP000737402">
    <property type="component" value="Unassembled WGS sequence"/>
</dbReference>
<reference evidence="1 2" key="1">
    <citation type="submission" date="2021-01" db="EMBL/GenBank/DDBJ databases">
        <title>Genomic Encyclopedia of Type Strains, Phase IV (KMG-IV): sequencing the most valuable type-strain genomes for metagenomic binning, comparative biology and taxonomic classification.</title>
        <authorList>
            <person name="Goeker M."/>
        </authorList>
    </citation>
    <scope>NUCLEOTIDE SEQUENCE [LARGE SCALE GENOMIC DNA]</scope>
    <source>
        <strain evidence="1 2">DSM 25879</strain>
    </source>
</reference>
<dbReference type="Pfam" id="PF11104">
    <property type="entry name" value="PilM_2"/>
    <property type="match status" value="1"/>
</dbReference>
<dbReference type="EMBL" id="JAFBED010000004">
    <property type="protein sequence ID" value="MBM7620459.1"/>
    <property type="molecule type" value="Genomic_DNA"/>
</dbReference>
<dbReference type="Gene3D" id="3.30.1490.300">
    <property type="match status" value="1"/>
</dbReference>
<dbReference type="RefSeq" id="WP_204416133.1">
    <property type="nucleotide sequence ID" value="NZ_JAFBED010000004.1"/>
</dbReference>